<dbReference type="Gene3D" id="3.30.110.170">
    <property type="entry name" value="Protein of unknown function (DUF541), domain 1"/>
    <property type="match status" value="1"/>
</dbReference>
<evidence type="ECO:0000256" key="1">
    <source>
        <dbReference type="SAM" id="SignalP"/>
    </source>
</evidence>
<evidence type="ECO:0008006" key="4">
    <source>
        <dbReference type="Google" id="ProtNLM"/>
    </source>
</evidence>
<protein>
    <recommendedName>
        <fullName evidence="4">SIMPL domain-containing protein</fullName>
    </recommendedName>
</protein>
<feature type="signal peptide" evidence="1">
    <location>
        <begin position="1"/>
        <end position="16"/>
    </location>
</feature>
<accession>A0A3C1KIW4</accession>
<dbReference type="GO" id="GO:0006974">
    <property type="term" value="P:DNA damage response"/>
    <property type="evidence" value="ECO:0007669"/>
    <property type="project" value="TreeGrafter"/>
</dbReference>
<gene>
    <name evidence="2" type="ORF">DCP75_00385</name>
</gene>
<evidence type="ECO:0000313" key="3">
    <source>
        <dbReference type="Proteomes" id="UP000259273"/>
    </source>
</evidence>
<dbReference type="STRING" id="1121937.GCA_000423125_00962"/>
<name>A0A3C1KIW4_9GAMM</name>
<reference evidence="2 3" key="1">
    <citation type="journal article" date="2018" name="Nat. Biotechnol.">
        <title>A standardized bacterial taxonomy based on genome phylogeny substantially revises the tree of life.</title>
        <authorList>
            <person name="Parks D.H."/>
            <person name="Chuvochina M."/>
            <person name="Waite D.W."/>
            <person name="Rinke C."/>
            <person name="Skarshewski A."/>
            <person name="Chaumeil P.A."/>
            <person name="Hugenholtz P."/>
        </authorList>
    </citation>
    <scope>NUCLEOTIDE SEQUENCE [LARGE SCALE GENOMIC DNA]</scope>
    <source>
        <strain evidence="2">UBA9158</strain>
    </source>
</reference>
<dbReference type="Gene3D" id="3.30.70.2970">
    <property type="entry name" value="Protein of unknown function (DUF541), domain 2"/>
    <property type="match status" value="1"/>
</dbReference>
<dbReference type="InterPro" id="IPR007497">
    <property type="entry name" value="SIMPL/DUF541"/>
</dbReference>
<keyword evidence="1" id="KW-0732">Signal</keyword>
<feature type="chain" id="PRO_5017790478" description="SIMPL domain-containing protein" evidence="1">
    <location>
        <begin position="17"/>
        <end position="232"/>
    </location>
</feature>
<dbReference type="PANTHER" id="PTHR34387:SF1">
    <property type="entry name" value="PERIPLASMIC IMMUNOGENIC PROTEIN"/>
    <property type="match status" value="1"/>
</dbReference>
<dbReference type="AlphaFoldDB" id="A0A3C1KIW4"/>
<organism evidence="2 3">
    <name type="scientific">Haliea salexigens</name>
    <dbReference type="NCBI Taxonomy" id="287487"/>
    <lineage>
        <taxon>Bacteria</taxon>
        <taxon>Pseudomonadati</taxon>
        <taxon>Pseudomonadota</taxon>
        <taxon>Gammaproteobacteria</taxon>
        <taxon>Cellvibrionales</taxon>
        <taxon>Halieaceae</taxon>
        <taxon>Haliea</taxon>
    </lineage>
</organism>
<evidence type="ECO:0000313" key="2">
    <source>
        <dbReference type="EMBL" id="HAN26196.1"/>
    </source>
</evidence>
<dbReference type="PANTHER" id="PTHR34387">
    <property type="entry name" value="SLR1258 PROTEIN"/>
    <property type="match status" value="1"/>
</dbReference>
<dbReference type="InterPro" id="IPR052022">
    <property type="entry name" value="26kDa_periplasmic_antigen"/>
</dbReference>
<dbReference type="Pfam" id="PF04402">
    <property type="entry name" value="SIMPL"/>
    <property type="match status" value="1"/>
</dbReference>
<proteinExistence type="predicted"/>
<dbReference type="EMBL" id="DMND01000008">
    <property type="protein sequence ID" value="HAN26196.1"/>
    <property type="molecule type" value="Genomic_DNA"/>
</dbReference>
<comment type="caution">
    <text evidence="2">The sequence shown here is derived from an EMBL/GenBank/DDBJ whole genome shotgun (WGS) entry which is preliminary data.</text>
</comment>
<dbReference type="Proteomes" id="UP000259273">
    <property type="component" value="Unassembled WGS sequence"/>
</dbReference>
<sequence>MLLLFSLGLALPAATAETAPYPQIRVSGEGVASLPPDMAVLSLAVTREAPTAQQALDASSSAMREVLAAMRKAGIEERDLQTEQFAIQPRYRDEPAQVKGEPSVPRIVGYTVSNALSVRVRDLGSLGGIIDMSVRLGVNQGGGIRFLNEDPAAALSAARSAAMQDALARARTLTAAADVGLGRILEISEQSYQPRPMMMARTEMMADAGSVPIAGGENSYRVTVNVTFALEQ</sequence>